<evidence type="ECO:0008006" key="3">
    <source>
        <dbReference type="Google" id="ProtNLM"/>
    </source>
</evidence>
<name>A0ABQ0C871_9PROT</name>
<gene>
    <name evidence="1" type="ORF">SIID45300_01409</name>
</gene>
<dbReference type="RefSeq" id="WP_420904795.1">
    <property type="nucleotide sequence ID" value="NZ_BAAFGK010000004.1"/>
</dbReference>
<dbReference type="EMBL" id="BAAFGK010000004">
    <property type="protein sequence ID" value="GAB0057088.1"/>
    <property type="molecule type" value="Genomic_DNA"/>
</dbReference>
<sequence>MPSQDRSCASNRHHPLRRSGLFPSFLILLLLVATLPACTSQEVGRSVYRAFEQKKCQEENGSIESCNHAISARP</sequence>
<comment type="caution">
    <text evidence="1">The sequence shown here is derived from an EMBL/GenBank/DDBJ whole genome shotgun (WGS) entry which is preliminary data.</text>
</comment>
<organism evidence="1 2">
    <name type="scientific">Candidatus Magnetaquiglobus chichijimensis</name>
    <dbReference type="NCBI Taxonomy" id="3141448"/>
    <lineage>
        <taxon>Bacteria</taxon>
        <taxon>Pseudomonadati</taxon>
        <taxon>Pseudomonadota</taxon>
        <taxon>Magnetococcia</taxon>
        <taxon>Magnetococcales</taxon>
        <taxon>Candidatus Magnetaquicoccaceae</taxon>
        <taxon>Candidatus Magnetaquiglobus</taxon>
    </lineage>
</organism>
<proteinExistence type="predicted"/>
<dbReference type="Proteomes" id="UP001628193">
    <property type="component" value="Unassembled WGS sequence"/>
</dbReference>
<evidence type="ECO:0000313" key="1">
    <source>
        <dbReference type="EMBL" id="GAB0057088.1"/>
    </source>
</evidence>
<evidence type="ECO:0000313" key="2">
    <source>
        <dbReference type="Proteomes" id="UP001628193"/>
    </source>
</evidence>
<protein>
    <recommendedName>
        <fullName evidence="3">Secreted protein</fullName>
    </recommendedName>
</protein>
<accession>A0ABQ0C871</accession>
<reference evidence="1 2" key="1">
    <citation type="submission" date="2024-09" db="EMBL/GenBank/DDBJ databases">
        <title>Draft genome sequence of Candidatus Magnetaquicoccaceae bacterium FCR-1.</title>
        <authorList>
            <person name="Shimoshige H."/>
            <person name="Shimamura S."/>
            <person name="Taoka A."/>
            <person name="Kobayashi H."/>
            <person name="Maekawa T."/>
        </authorList>
    </citation>
    <scope>NUCLEOTIDE SEQUENCE [LARGE SCALE GENOMIC DNA]</scope>
    <source>
        <strain evidence="1 2">FCR-1</strain>
    </source>
</reference>
<keyword evidence="2" id="KW-1185">Reference proteome</keyword>